<dbReference type="Proteomes" id="UP001642409">
    <property type="component" value="Unassembled WGS sequence"/>
</dbReference>
<name>A0AA86U3S5_9EUKA</name>
<protein>
    <submittedName>
        <fullName evidence="2">Hypothetical_protein</fullName>
    </submittedName>
</protein>
<reference evidence="2 3" key="2">
    <citation type="submission" date="2024-07" db="EMBL/GenBank/DDBJ databases">
        <authorList>
            <person name="Akdeniz Z."/>
        </authorList>
    </citation>
    <scope>NUCLEOTIDE SEQUENCE [LARGE SCALE GENOMIC DNA]</scope>
</reference>
<comment type="caution">
    <text evidence="1">The sequence shown here is derived from an EMBL/GenBank/DDBJ whole genome shotgun (WGS) entry which is preliminary data.</text>
</comment>
<proteinExistence type="predicted"/>
<evidence type="ECO:0000313" key="1">
    <source>
        <dbReference type="EMBL" id="CAI9939534.1"/>
    </source>
</evidence>
<evidence type="ECO:0000313" key="2">
    <source>
        <dbReference type="EMBL" id="CAL6098994.1"/>
    </source>
</evidence>
<dbReference type="AlphaFoldDB" id="A0AA86U3S5"/>
<keyword evidence="3" id="KW-1185">Reference proteome</keyword>
<reference evidence="1" key="1">
    <citation type="submission" date="2023-06" db="EMBL/GenBank/DDBJ databases">
        <authorList>
            <person name="Kurt Z."/>
        </authorList>
    </citation>
    <scope>NUCLEOTIDE SEQUENCE</scope>
</reference>
<organism evidence="1">
    <name type="scientific">Hexamita inflata</name>
    <dbReference type="NCBI Taxonomy" id="28002"/>
    <lineage>
        <taxon>Eukaryota</taxon>
        <taxon>Metamonada</taxon>
        <taxon>Diplomonadida</taxon>
        <taxon>Hexamitidae</taxon>
        <taxon>Hexamitinae</taxon>
        <taxon>Hexamita</taxon>
    </lineage>
</organism>
<dbReference type="EMBL" id="CATOUU010000665">
    <property type="protein sequence ID" value="CAI9939534.1"/>
    <property type="molecule type" value="Genomic_DNA"/>
</dbReference>
<evidence type="ECO:0000313" key="3">
    <source>
        <dbReference type="Proteomes" id="UP001642409"/>
    </source>
</evidence>
<dbReference type="EMBL" id="CAXDID020000515">
    <property type="protein sequence ID" value="CAL6098994.1"/>
    <property type="molecule type" value="Genomic_DNA"/>
</dbReference>
<accession>A0AA86U3S5</accession>
<gene>
    <name evidence="1" type="ORF">HINF_LOCUS27179</name>
    <name evidence="2" type="ORF">HINF_LOCUS69870</name>
</gene>
<sequence length="106" mass="12430">MKKSLNASLIQHVLKINMHDPLAQSFSTKYLTILAIWYPTRNQIISTLLKKFVRPVFYWPTHFLPDVLYRVTGLTQIPYTNTLGSQQYDPKLWAILVIFIVLLFAY</sequence>